<comment type="function">
    <text evidence="2">Exoglycosidase that cleaves the single beta-linked mannose residue from the non-reducing end of all N-linked glycoprotein oligosaccharides.</text>
</comment>
<keyword evidence="12" id="KW-0458">Lysosome</keyword>
<dbReference type="GO" id="GO:0005764">
    <property type="term" value="C:lysosome"/>
    <property type="evidence" value="ECO:0007669"/>
    <property type="project" value="UniProtKB-SubCell"/>
</dbReference>
<name>A0A6J3L9G7_9HYME</name>
<dbReference type="Gene3D" id="2.60.120.260">
    <property type="entry name" value="Galactose-binding domain-like"/>
    <property type="match status" value="1"/>
</dbReference>
<dbReference type="Pfam" id="PF22666">
    <property type="entry name" value="Glyco_hydro_2_N2"/>
    <property type="match status" value="1"/>
</dbReference>
<dbReference type="PANTHER" id="PTHR43730">
    <property type="entry name" value="BETA-MANNOSIDASE"/>
    <property type="match status" value="1"/>
</dbReference>
<protein>
    <recommendedName>
        <fullName evidence="7">Beta-mannosidase</fullName>
        <ecNumber evidence="6">3.2.1.25</ecNumber>
    </recommendedName>
    <alternativeName>
        <fullName evidence="14">Lysosomal beta A mannosidase</fullName>
    </alternativeName>
    <alternativeName>
        <fullName evidence="15">Mannanase</fullName>
    </alternativeName>
</protein>
<dbReference type="InterPro" id="IPR008979">
    <property type="entry name" value="Galactose-bd-like_sf"/>
</dbReference>
<feature type="region of interest" description="Disordered" evidence="16">
    <location>
        <begin position="1"/>
        <end position="24"/>
    </location>
</feature>
<dbReference type="InterPro" id="IPR036156">
    <property type="entry name" value="Beta-gal/glucu_dom_sf"/>
</dbReference>
<comment type="catalytic activity">
    <reaction evidence="1">
        <text>Hydrolysis of terminal, non-reducing beta-D-mannose residues in beta-D-mannosides.</text>
        <dbReference type="EC" id="3.2.1.25"/>
    </reaction>
</comment>
<dbReference type="InterPro" id="IPR041625">
    <property type="entry name" value="Beta-mannosidase_Ig"/>
</dbReference>
<reference evidence="21" key="1">
    <citation type="submission" date="2025-08" db="UniProtKB">
        <authorList>
            <consortium name="RefSeq"/>
        </authorList>
    </citation>
    <scope>IDENTIFICATION</scope>
    <source>
        <tissue evidence="21">Muscle</tissue>
    </source>
</reference>
<keyword evidence="10" id="KW-1015">Disulfide bond</keyword>
<evidence type="ECO:0000256" key="6">
    <source>
        <dbReference type="ARBA" id="ARBA00012754"/>
    </source>
</evidence>
<evidence type="ECO:0000256" key="9">
    <source>
        <dbReference type="ARBA" id="ARBA00022801"/>
    </source>
</evidence>
<evidence type="ECO:0000256" key="5">
    <source>
        <dbReference type="ARBA" id="ARBA00011245"/>
    </source>
</evidence>
<dbReference type="Pfam" id="PF02836">
    <property type="entry name" value="Glyco_hydro_2_C"/>
    <property type="match status" value="1"/>
</dbReference>
<dbReference type="InterPro" id="IPR006103">
    <property type="entry name" value="Glyco_hydro_2_cat"/>
</dbReference>
<dbReference type="EC" id="3.2.1.25" evidence="6"/>
<dbReference type="Gene3D" id="3.20.20.80">
    <property type="entry name" value="Glycosidases"/>
    <property type="match status" value="1"/>
</dbReference>
<dbReference type="FunFam" id="3.20.20.80:FF:000035">
    <property type="entry name" value="Mannosidase beta"/>
    <property type="match status" value="1"/>
</dbReference>
<proteinExistence type="inferred from homology"/>
<dbReference type="Gene3D" id="2.60.40.10">
    <property type="entry name" value="Immunoglobulins"/>
    <property type="match status" value="3"/>
</dbReference>
<dbReference type="GO" id="GO:0006516">
    <property type="term" value="P:glycoprotein catabolic process"/>
    <property type="evidence" value="ECO:0007669"/>
    <property type="project" value="TreeGrafter"/>
</dbReference>
<sequence length="1591" mass="183721">MSDSMERDKVEMFTSKEREEEEEEMKRELIDMKMYETWYTYKDMKEILGFINESKDMANMANDEKDTQKELIQSSSECTSEVMLKANLTQELEIQEHNDATQSIQSYKPNHTSPIHERASSHGCSNSDLAAAIADSRNPMYRGKKFDSKDTFIRLQDNSNIRDNYSHSTSKYISLKSKNSLQDSDIINSSETKMDTHSECDQKLDRWQINPLDSCVSENDVPLQEPNRPVVEDRMPFRLCKDAQTPETLEKLLPELNFYLKQTAELWHSWHRTTDTKFQWGSPIQVGLAKDNLDKKLVKDIKTDQNQMECTNKHSNERPHKRKSTMILSSFSDITYSSSDEDENTIKKKKIQSHEDTNRVLRSNKMVCTARCSEKNKNLNQDNDSSLLADNMETENFKTDCKKESKEYLSSESIPLCPKKVPHNIRRSITKRREHVINMSSSSPLAHSSNEKQNAITLISKNKGSILTDEKILIELENDNANDNVKIMFESTETKPLPKKGFSSRINNVYVSLEKLQLEKRKRHEIEKEEAEKKEADQKKKKEEFYKKQLEGRQRREKQKEEEEKHKEGKTKKWNTIVDVKSLKKTNKDEERLQGLNRQNKCTTSVKDNMLYEDDSTSVSREMKITENNVTNNVNCPICNKSFPSDKIETHAAGCEQYISDNEYENDLYIVENKSSPIGINNTEILECGVCSKYKTTNGIHYEDHVNSCLQRQHEEESSNGKITTNKHEHEIIFPATVPGGIYTDLSKAHIIPNNFNENNDVTNRWVGNQSVTYTKGFYVNNTLLKAPKVVLIFHGVDTFATIILNAQKVGETSNMFLRYTFDVTKYLERGENLLEVSFSSPVKVAEALHNKQALKYVIPPICNPDSYNGECHVNYIRKMQASFSWDWGPAFPSMGIWKSVEIIPINEIYIMDVTTDIHKEGKFWNVIITLFLETTSQNNTICHISSILNINEQSNIHNTSNVNLQTDTKSTILLKVPTNLVHEWWPNGYGNQTLYSLTVTAVTSTNVKQKTIRIGFRTVELVQKTLKQGLSFYFQINNIPIFAKGSNFIPASIFPELTTRTDTIKHLLTSAKEANMNMLRVWGGGLYESELFYNIADEYGIMIWQDFMFACGMYPTTKDFLESVKKEVIQNVQRLKNHPSIVLWAGNNENEAALYGNWYETGTKQIYKTDYIKLYVDLIKKEVEQLDSTRPFAISSPSNGLYTEKYNYIGKDPYSKLFGDVHYYNYFNNGWDMNQYPRARFSSEYGFQSLPSIYTMLPVTRTITDLDIDSNFFKHRQHLPLGTVYLKNLISKNLKLPDTQDSLKRFENYVYLSQINQAVSVKIQTEFYRQSKSDLNEIGEGMTMGALYWQLNDVWQAPSWSSIDFDGRWKMLHYYAMEFFAPIIVTYYINDMQLLIYIVSDMTYSIKNAILEVNLYAWNSIKPVQSYVHPNIIIEANTVTKIHNNLLEYSWILNSTALNECQSNFSTKSNCITTLTLRNKTGIPIAPRNYIYPSNALKNIALPIANVSVKVNDNHLPGRYFSYPDIELELITNNIALFVWLEAGNVCGRFSENGFHMFENNKNVTFHACEFITPEVLRKSLKVTTLSGIY</sequence>
<comment type="subcellular location">
    <subcellularLocation>
        <location evidence="3">Lysosome</location>
    </subcellularLocation>
</comment>
<dbReference type="FunFam" id="2.60.120.260:FF:000060">
    <property type="entry name" value="Probable beta-mannosidase"/>
    <property type="match status" value="1"/>
</dbReference>
<evidence type="ECO:0000259" key="17">
    <source>
        <dbReference type="Pfam" id="PF02836"/>
    </source>
</evidence>
<evidence type="ECO:0000256" key="10">
    <source>
        <dbReference type="ARBA" id="ARBA00023157"/>
    </source>
</evidence>
<keyword evidence="11" id="KW-0325">Glycoprotein</keyword>
<evidence type="ECO:0000256" key="2">
    <source>
        <dbReference type="ARBA" id="ARBA00003150"/>
    </source>
</evidence>
<dbReference type="CTD" id="40524"/>
<evidence type="ECO:0000256" key="1">
    <source>
        <dbReference type="ARBA" id="ARBA00000829"/>
    </source>
</evidence>
<evidence type="ECO:0000256" key="8">
    <source>
        <dbReference type="ARBA" id="ARBA00022729"/>
    </source>
</evidence>
<dbReference type="InterPro" id="IPR017853">
    <property type="entry name" value="GH"/>
</dbReference>
<evidence type="ECO:0000256" key="12">
    <source>
        <dbReference type="ARBA" id="ARBA00023228"/>
    </source>
</evidence>
<dbReference type="InterPro" id="IPR050887">
    <property type="entry name" value="Beta-mannosidase_GH2"/>
</dbReference>
<keyword evidence="13" id="KW-0326">Glycosidase</keyword>
<evidence type="ECO:0000256" key="14">
    <source>
        <dbReference type="ARBA" id="ARBA00032581"/>
    </source>
</evidence>
<keyword evidence="20" id="KW-1185">Reference proteome</keyword>
<evidence type="ECO:0000256" key="16">
    <source>
        <dbReference type="SAM" id="MobiDB-lite"/>
    </source>
</evidence>
<dbReference type="SUPFAM" id="SSF51445">
    <property type="entry name" value="(Trans)glycosidases"/>
    <property type="match status" value="1"/>
</dbReference>
<dbReference type="GO" id="GO:0005975">
    <property type="term" value="P:carbohydrate metabolic process"/>
    <property type="evidence" value="ECO:0007669"/>
    <property type="project" value="InterPro"/>
</dbReference>
<feature type="region of interest" description="Disordered" evidence="16">
    <location>
        <begin position="524"/>
        <end position="570"/>
    </location>
</feature>
<evidence type="ECO:0000256" key="15">
    <source>
        <dbReference type="ARBA" id="ARBA00033445"/>
    </source>
</evidence>
<dbReference type="Pfam" id="PF17753">
    <property type="entry name" value="Ig_mannosidase"/>
    <property type="match status" value="1"/>
</dbReference>
<dbReference type="Proteomes" id="UP000504631">
    <property type="component" value="Unplaced"/>
</dbReference>
<organism evidence="20 21">
    <name type="scientific">Bombus vosnesenskii</name>
    <dbReference type="NCBI Taxonomy" id="207650"/>
    <lineage>
        <taxon>Eukaryota</taxon>
        <taxon>Metazoa</taxon>
        <taxon>Ecdysozoa</taxon>
        <taxon>Arthropoda</taxon>
        <taxon>Hexapoda</taxon>
        <taxon>Insecta</taxon>
        <taxon>Pterygota</taxon>
        <taxon>Neoptera</taxon>
        <taxon>Endopterygota</taxon>
        <taxon>Hymenoptera</taxon>
        <taxon>Apocrita</taxon>
        <taxon>Aculeata</taxon>
        <taxon>Apoidea</taxon>
        <taxon>Anthophila</taxon>
        <taxon>Apidae</taxon>
        <taxon>Bombus</taxon>
        <taxon>Pyrobombus</taxon>
    </lineage>
</organism>
<keyword evidence="9" id="KW-0378">Hydrolase</keyword>
<dbReference type="GeneID" id="117239229"/>
<dbReference type="RefSeq" id="XP_033360564.1">
    <property type="nucleotide sequence ID" value="XM_033504673.1"/>
</dbReference>
<evidence type="ECO:0000313" key="20">
    <source>
        <dbReference type="Proteomes" id="UP000504631"/>
    </source>
</evidence>
<keyword evidence="8" id="KW-0732">Signal</keyword>
<evidence type="ECO:0000259" key="19">
    <source>
        <dbReference type="Pfam" id="PF22666"/>
    </source>
</evidence>
<feature type="domain" description="Beta-mannosidase-like galactose-binding" evidence="19">
    <location>
        <begin position="729"/>
        <end position="899"/>
    </location>
</feature>
<evidence type="ECO:0000256" key="13">
    <source>
        <dbReference type="ARBA" id="ARBA00023295"/>
    </source>
</evidence>
<evidence type="ECO:0000256" key="4">
    <source>
        <dbReference type="ARBA" id="ARBA00007401"/>
    </source>
</evidence>
<accession>A0A6J3L9G7</accession>
<evidence type="ECO:0000259" key="18">
    <source>
        <dbReference type="Pfam" id="PF17753"/>
    </source>
</evidence>
<dbReference type="PANTHER" id="PTHR43730:SF1">
    <property type="entry name" value="BETA-MANNOSIDASE"/>
    <property type="match status" value="1"/>
</dbReference>
<comment type="subunit">
    <text evidence="5">Monomer.</text>
</comment>
<dbReference type="KEGG" id="bvk:117239229"/>
<comment type="similarity">
    <text evidence="4">Belongs to the glycosyl hydrolase 2 family.</text>
</comment>
<dbReference type="SUPFAM" id="SSF49785">
    <property type="entry name" value="Galactose-binding domain-like"/>
    <property type="match status" value="1"/>
</dbReference>
<feature type="compositionally biased region" description="Basic and acidic residues" evidence="16">
    <location>
        <begin position="524"/>
        <end position="567"/>
    </location>
</feature>
<evidence type="ECO:0000256" key="11">
    <source>
        <dbReference type="ARBA" id="ARBA00023180"/>
    </source>
</evidence>
<dbReference type="InterPro" id="IPR054593">
    <property type="entry name" value="Beta-mannosidase-like_N2"/>
</dbReference>
<gene>
    <name evidence="21" type="primary">LOC117239229</name>
</gene>
<feature type="domain" description="Glycoside hydrolase family 2 catalytic" evidence="17">
    <location>
        <begin position="1091"/>
        <end position="1253"/>
    </location>
</feature>
<feature type="domain" description="Beta-mannosidase Ig-fold" evidence="18">
    <location>
        <begin position="1525"/>
        <end position="1588"/>
    </location>
</feature>
<evidence type="ECO:0000256" key="3">
    <source>
        <dbReference type="ARBA" id="ARBA00004371"/>
    </source>
</evidence>
<dbReference type="InterPro" id="IPR013783">
    <property type="entry name" value="Ig-like_fold"/>
</dbReference>
<evidence type="ECO:0000256" key="7">
    <source>
        <dbReference type="ARBA" id="ARBA00015707"/>
    </source>
</evidence>
<dbReference type="GO" id="GO:0004567">
    <property type="term" value="F:beta-mannosidase activity"/>
    <property type="evidence" value="ECO:0007669"/>
    <property type="project" value="UniProtKB-EC"/>
</dbReference>
<dbReference type="SUPFAM" id="SSF49303">
    <property type="entry name" value="beta-Galactosidase/glucuronidase domain"/>
    <property type="match status" value="2"/>
</dbReference>
<evidence type="ECO:0000313" key="21">
    <source>
        <dbReference type="RefSeq" id="XP_033360564.1"/>
    </source>
</evidence>